<proteinExistence type="predicted"/>
<feature type="region of interest" description="Disordered" evidence="1">
    <location>
        <begin position="67"/>
        <end position="134"/>
    </location>
</feature>
<reference evidence="3" key="1">
    <citation type="submission" date="2022-11" db="UniProtKB">
        <authorList>
            <consortium name="WormBaseParasite"/>
        </authorList>
    </citation>
    <scope>IDENTIFICATION</scope>
</reference>
<sequence length="373" mass="41388">MSSAQPSAATDLDATDLSSLFTYLIELCSTKSDSNEQQSIAQVIRPLFTKSLESSPSFYRFLNPLASTPKINKKNGTTKRTPAASNKKLKKKPSKSPQRKRKDSIPDGGSAAASSRPSSAKERQSESESVSLENPVIPHMSQDEVILKLLKAIEFSQDEVATIVLCSLLRGYAVACKDPVGQRRLRRLVRLDAANYCLRAMRPLMSEKNPSPLQILACDALSLGLIHVSAKDRKITLKVRLSGMIPLFNRRIMEAERLWTSSTLLRLVCRCCLRSVRNAQVMGNADKNFAERFVAVLEAYNGIEFQAYSEAKAFAAGEIESMSYETTSQTLLPFEGDAEFEVNAAANEAALKMARLIEILYLVSKNRKFFLFN</sequence>
<keyword evidence="2" id="KW-1185">Reference proteome</keyword>
<dbReference type="WBParaSite" id="PDA_v2.g1976.t1">
    <property type="protein sequence ID" value="PDA_v2.g1976.t1"/>
    <property type="gene ID" value="PDA_v2.g1976"/>
</dbReference>
<evidence type="ECO:0000256" key="1">
    <source>
        <dbReference type="SAM" id="MobiDB-lite"/>
    </source>
</evidence>
<dbReference type="AlphaFoldDB" id="A0A914PU24"/>
<dbReference type="Proteomes" id="UP000887578">
    <property type="component" value="Unplaced"/>
</dbReference>
<evidence type="ECO:0000313" key="2">
    <source>
        <dbReference type="Proteomes" id="UP000887578"/>
    </source>
</evidence>
<protein>
    <submittedName>
        <fullName evidence="3">Uncharacterized protein</fullName>
    </submittedName>
</protein>
<accession>A0A914PU24</accession>
<name>A0A914PU24_9BILA</name>
<organism evidence="2 3">
    <name type="scientific">Panagrolaimus davidi</name>
    <dbReference type="NCBI Taxonomy" id="227884"/>
    <lineage>
        <taxon>Eukaryota</taxon>
        <taxon>Metazoa</taxon>
        <taxon>Ecdysozoa</taxon>
        <taxon>Nematoda</taxon>
        <taxon>Chromadorea</taxon>
        <taxon>Rhabditida</taxon>
        <taxon>Tylenchina</taxon>
        <taxon>Panagrolaimomorpha</taxon>
        <taxon>Panagrolaimoidea</taxon>
        <taxon>Panagrolaimidae</taxon>
        <taxon>Panagrolaimus</taxon>
    </lineage>
</organism>
<evidence type="ECO:0000313" key="3">
    <source>
        <dbReference type="WBParaSite" id="PDA_v2.g1976.t1"/>
    </source>
</evidence>
<feature type="compositionally biased region" description="Basic residues" evidence="1">
    <location>
        <begin position="87"/>
        <end position="102"/>
    </location>
</feature>